<keyword evidence="1" id="KW-0472">Membrane</keyword>
<dbReference type="InterPro" id="IPR025918">
    <property type="entry name" value="YIEGIA"/>
</dbReference>
<keyword evidence="1" id="KW-1133">Transmembrane helix</keyword>
<protein>
    <submittedName>
        <fullName evidence="2">Uncharacterized protein</fullName>
    </submittedName>
</protein>
<dbReference type="EMBL" id="SZOH01003418">
    <property type="protein sequence ID" value="TKI90547.1"/>
    <property type="molecule type" value="Genomic_DNA"/>
</dbReference>
<sequence>RGNTYIEGIALVFESRNYLAMLTSFATTFAYIGFRSWIAGVIMAIIAFFIAKKLMSGKRLHDLVEIEHVPLRFEGAGLYIDNIYIMNIGLPARQEEIMKYGMGFILKPKSIDAMVTISNLGQRQAILHDVSVALGIYRDSGTPALVPLAKRDLEDGRVGIFVLPQDQDAEKAIGVIGNVPTLESAVHMSSEAPKGRGDKR</sequence>
<feature type="transmembrane region" description="Helical" evidence="1">
    <location>
        <begin position="29"/>
        <end position="51"/>
    </location>
</feature>
<accession>A0A9X9A1W6</accession>
<feature type="non-terminal residue" evidence="2">
    <location>
        <position position="1"/>
    </location>
</feature>
<reference evidence="2 3" key="1">
    <citation type="journal article" date="2019" name="Environ. Microbiol.">
        <title>An active ?-lactamase is a part of an orchestrated cell wall stress resistance network of Bacillus subtilis and related rhizosphere species.</title>
        <authorList>
            <person name="Bucher T."/>
            <person name="Keren-Paz A."/>
            <person name="Hausser J."/>
            <person name="Olender T."/>
            <person name="Cytryn E."/>
            <person name="Kolodkin-Gal I."/>
        </authorList>
    </citation>
    <scope>NUCLEOTIDE SEQUENCE [LARGE SCALE GENOMIC DNA]</scope>
    <source>
        <strain evidence="2 3">I32</strain>
    </source>
</reference>
<gene>
    <name evidence="2" type="ORF">FC695_34210</name>
</gene>
<keyword evidence="1" id="KW-0812">Transmembrane</keyword>
<proteinExistence type="predicted"/>
<evidence type="ECO:0000313" key="3">
    <source>
        <dbReference type="Proteomes" id="UP000308444"/>
    </source>
</evidence>
<dbReference type="AlphaFoldDB" id="A0A9X9A1W6"/>
<evidence type="ECO:0000313" key="2">
    <source>
        <dbReference type="EMBL" id="TKI90547.1"/>
    </source>
</evidence>
<dbReference type="Proteomes" id="UP000308444">
    <property type="component" value="Unassembled WGS sequence"/>
</dbReference>
<name>A0A9X9A1W6_BACCE</name>
<evidence type="ECO:0000256" key="1">
    <source>
        <dbReference type="SAM" id="Phobius"/>
    </source>
</evidence>
<dbReference type="Pfam" id="PF14045">
    <property type="entry name" value="YIEGIA"/>
    <property type="match status" value="1"/>
</dbReference>
<comment type="caution">
    <text evidence="2">The sequence shown here is derived from an EMBL/GenBank/DDBJ whole genome shotgun (WGS) entry which is preliminary data.</text>
</comment>
<organism evidence="2 3">
    <name type="scientific">Bacillus cereus</name>
    <dbReference type="NCBI Taxonomy" id="1396"/>
    <lineage>
        <taxon>Bacteria</taxon>
        <taxon>Bacillati</taxon>
        <taxon>Bacillota</taxon>
        <taxon>Bacilli</taxon>
        <taxon>Bacillales</taxon>
        <taxon>Bacillaceae</taxon>
        <taxon>Bacillus</taxon>
        <taxon>Bacillus cereus group</taxon>
    </lineage>
</organism>